<dbReference type="PANTHER" id="PTHR35892">
    <property type="entry name" value="OUTER MEMBRANE PROTEIN PAGN-RELATED"/>
    <property type="match status" value="1"/>
</dbReference>
<dbReference type="Gene3D" id="2.40.160.20">
    <property type="match status" value="1"/>
</dbReference>
<dbReference type="Pfam" id="PF06316">
    <property type="entry name" value="Ail_Lom"/>
    <property type="match status" value="1"/>
</dbReference>
<keyword evidence="3" id="KW-0812">Transmembrane</keyword>
<dbReference type="PRINTS" id="PR00316">
    <property type="entry name" value="ENTEROVIROMP"/>
</dbReference>
<sequence>MKKTLIISMLLPLIYSSNALSNDASSQKHTFNLGYGGYYFTNTLYNGLHGSYTLEFDDQLGILTSLSWVNGKASSKGTHNNKVIDINKKFHYLSLTSGPIWRFNPYVSVYGSIGFHLATSSELKKTSKHGITNLSKNRGLAWGSGFMINPIESIAIKVGYEGAKTSLRKKDEILKAFNIGIGYRF</sequence>
<evidence type="ECO:0000256" key="6">
    <source>
        <dbReference type="SAM" id="SignalP"/>
    </source>
</evidence>
<reference evidence="7 8" key="1">
    <citation type="submission" date="2015-07" db="EMBL/GenBank/DDBJ databases">
        <title>ATOL: Assembling a taxonomically balanced genome-scale reconstruction of the evolutionary history of the Enterobacteriaceae.</title>
        <authorList>
            <person name="Plunkett G.III."/>
            <person name="Neeno-Eckwall E.C."/>
            <person name="Glasner J.D."/>
            <person name="Perna N.T."/>
        </authorList>
    </citation>
    <scope>NUCLEOTIDE SEQUENCE [LARGE SCALE GENOMIC DNA]</scope>
    <source>
        <strain evidence="7 8">ATCC 35017</strain>
    </source>
</reference>
<proteinExistence type="predicted"/>
<keyword evidence="4 6" id="KW-0732">Signal</keyword>
<feature type="chain" id="PRO_5005851096" evidence="6">
    <location>
        <begin position="22"/>
        <end position="185"/>
    </location>
</feature>
<dbReference type="SUPFAM" id="SSF56925">
    <property type="entry name" value="OMPA-like"/>
    <property type="match status" value="1"/>
</dbReference>
<dbReference type="GO" id="GO:0016020">
    <property type="term" value="C:membrane"/>
    <property type="evidence" value="ECO:0007669"/>
    <property type="project" value="UniProtKB-SubCell"/>
</dbReference>
<name>A0A0N0IA49_9GAMM</name>
<keyword evidence="8" id="KW-1185">Reference proteome</keyword>
<comment type="subcellular location">
    <subcellularLocation>
        <location evidence="1">Membrane</location>
        <topology evidence="1">Multi-pass membrane protein</topology>
    </subcellularLocation>
</comment>
<dbReference type="PROSITE" id="PS00695">
    <property type="entry name" value="ENT_VIR_OMP_2"/>
    <property type="match status" value="1"/>
</dbReference>
<dbReference type="InterPro" id="IPR011250">
    <property type="entry name" value="OMP/PagP_B-barrel"/>
</dbReference>
<dbReference type="InterPro" id="IPR051723">
    <property type="entry name" value="Bact_OM_Invasion-Related"/>
</dbReference>
<comment type="caution">
    <text evidence="7">The sequence shown here is derived from an EMBL/GenBank/DDBJ whole genome shotgun (WGS) entry which is preliminary data.</text>
</comment>
<evidence type="ECO:0000256" key="5">
    <source>
        <dbReference type="ARBA" id="ARBA00023136"/>
    </source>
</evidence>
<keyword evidence="2" id="KW-1134">Transmembrane beta strand</keyword>
<evidence type="ECO:0000256" key="3">
    <source>
        <dbReference type="ARBA" id="ARBA00022692"/>
    </source>
</evidence>
<protein>
    <submittedName>
        <fullName evidence="7">Attachment-invasion locus protein</fullName>
    </submittedName>
</protein>
<organism evidence="7 8">
    <name type="scientific">Moellerella wisconsensis ATCC 35017</name>
    <dbReference type="NCBI Taxonomy" id="1354267"/>
    <lineage>
        <taxon>Bacteria</taxon>
        <taxon>Pseudomonadati</taxon>
        <taxon>Pseudomonadota</taxon>
        <taxon>Gammaproteobacteria</taxon>
        <taxon>Enterobacterales</taxon>
        <taxon>Morganellaceae</taxon>
        <taxon>Moellerella</taxon>
    </lineage>
</organism>
<evidence type="ECO:0000313" key="7">
    <source>
        <dbReference type="EMBL" id="KPD02411.1"/>
    </source>
</evidence>
<accession>A0A0N0IA49</accession>
<dbReference type="EMBL" id="LGAA01000019">
    <property type="protein sequence ID" value="KPD02411.1"/>
    <property type="molecule type" value="Genomic_DNA"/>
</dbReference>
<evidence type="ECO:0000256" key="1">
    <source>
        <dbReference type="ARBA" id="ARBA00004141"/>
    </source>
</evidence>
<evidence type="ECO:0000256" key="2">
    <source>
        <dbReference type="ARBA" id="ARBA00022452"/>
    </source>
</evidence>
<dbReference type="AlphaFoldDB" id="A0A0N0IA49"/>
<dbReference type="Proteomes" id="UP000053226">
    <property type="component" value="Unassembled WGS sequence"/>
</dbReference>
<keyword evidence="5" id="KW-0472">Membrane</keyword>
<dbReference type="PANTHER" id="PTHR35892:SF2">
    <property type="entry name" value="OUTER MEMBRANE PROTEIN PAGN"/>
    <property type="match status" value="1"/>
</dbReference>
<evidence type="ECO:0000313" key="8">
    <source>
        <dbReference type="Proteomes" id="UP000053226"/>
    </source>
</evidence>
<dbReference type="GO" id="GO:0044384">
    <property type="term" value="C:host outer membrane"/>
    <property type="evidence" value="ECO:0007669"/>
    <property type="project" value="InterPro"/>
</dbReference>
<evidence type="ECO:0000256" key="4">
    <source>
        <dbReference type="ARBA" id="ARBA00022729"/>
    </source>
</evidence>
<feature type="signal peptide" evidence="6">
    <location>
        <begin position="1"/>
        <end position="21"/>
    </location>
</feature>
<gene>
    <name evidence="7" type="ORF">M992_2123</name>
</gene>
<dbReference type="InterPro" id="IPR000758">
    <property type="entry name" value="Enterovir_OMP"/>
</dbReference>
<dbReference type="RefSeq" id="WP_053908581.1">
    <property type="nucleotide sequence ID" value="NZ_CAWMUS010000019.1"/>
</dbReference>